<organism evidence="2 3">
    <name type="scientific">Seminavis robusta</name>
    <dbReference type="NCBI Taxonomy" id="568900"/>
    <lineage>
        <taxon>Eukaryota</taxon>
        <taxon>Sar</taxon>
        <taxon>Stramenopiles</taxon>
        <taxon>Ochrophyta</taxon>
        <taxon>Bacillariophyta</taxon>
        <taxon>Bacillariophyceae</taxon>
        <taxon>Bacillariophycidae</taxon>
        <taxon>Naviculales</taxon>
        <taxon>Naviculaceae</taxon>
        <taxon>Seminavis</taxon>
    </lineage>
</organism>
<proteinExistence type="predicted"/>
<sequence length="513" mass="55396">MMFLLIRRLWLSSLGLVAAISLMTPCYAWAMENVSIGYQTNLAAVAHYMAVERRYYQDLGLNVEMVLYPSGDDLINDVNTSWDFATADVIYNIFGGQQGLLNVAIAMDVSATTQLVGNDRGTQIWPTLEEQDDDICTIPDSVLQYVLEACLQAQGIDTAEQFTYRTDESDCYQLMTPGHLSGVAAVNLGTLSSPYFMAFLESFPGSSTLCSGTLVNATVTHGHMVRHETIHPWTVAKILAGWLRAVEFMVDDETRQETINFMADFYENHGLELSPSSLELERELIGLFGLTQQLELMKEGHGGGPSEYEVWTHEVVSFLLDKSLLSNDNNTLVRPATFMDDQYLQLVQSNEILRLYATGEDVSPDQLAQLLQDDAAACVDIDGWTDSVGDGCDFYDSENACREAGDSFPGPDGLTANGACCRCGGGGGSSLDSCTDYPGWLDSRGNACDWYKSDNLCALNGDLEAFAAPDGTTPSEACCICGGGTRGDTAVQAAGTTASKHGLPGGLQLGGGP</sequence>
<feature type="signal peptide" evidence="1">
    <location>
        <begin position="1"/>
        <end position="19"/>
    </location>
</feature>
<comment type="caution">
    <text evidence="2">The sequence shown here is derived from an EMBL/GenBank/DDBJ whole genome shotgun (WGS) entry which is preliminary data.</text>
</comment>
<keyword evidence="1" id="KW-0732">Signal</keyword>
<feature type="chain" id="PRO_5040230463" description="SsuA/THI5-like domain-containing protein" evidence="1">
    <location>
        <begin position="20"/>
        <end position="513"/>
    </location>
</feature>
<evidence type="ECO:0000313" key="3">
    <source>
        <dbReference type="Proteomes" id="UP001153069"/>
    </source>
</evidence>
<dbReference type="EMBL" id="CAICTM010000659">
    <property type="protein sequence ID" value="CAB9514551.1"/>
    <property type="molecule type" value="Genomic_DNA"/>
</dbReference>
<protein>
    <recommendedName>
        <fullName evidence="4">SsuA/THI5-like domain-containing protein</fullName>
    </recommendedName>
</protein>
<evidence type="ECO:0008006" key="4">
    <source>
        <dbReference type="Google" id="ProtNLM"/>
    </source>
</evidence>
<name>A0A9N8E4K5_9STRA</name>
<evidence type="ECO:0000256" key="1">
    <source>
        <dbReference type="SAM" id="SignalP"/>
    </source>
</evidence>
<gene>
    <name evidence="2" type="ORF">SEMRO_660_G183060.1</name>
</gene>
<dbReference type="SUPFAM" id="SSF53850">
    <property type="entry name" value="Periplasmic binding protein-like II"/>
    <property type="match status" value="1"/>
</dbReference>
<dbReference type="Proteomes" id="UP001153069">
    <property type="component" value="Unassembled WGS sequence"/>
</dbReference>
<reference evidence="2" key="1">
    <citation type="submission" date="2020-06" db="EMBL/GenBank/DDBJ databases">
        <authorList>
            <consortium name="Plant Systems Biology data submission"/>
        </authorList>
    </citation>
    <scope>NUCLEOTIDE SEQUENCE</scope>
    <source>
        <strain evidence="2">D6</strain>
    </source>
</reference>
<keyword evidence="3" id="KW-1185">Reference proteome</keyword>
<accession>A0A9N8E4K5</accession>
<dbReference type="AlphaFoldDB" id="A0A9N8E4K5"/>
<dbReference type="OrthoDB" id="431450at2759"/>
<evidence type="ECO:0000313" key="2">
    <source>
        <dbReference type="EMBL" id="CAB9514551.1"/>
    </source>
</evidence>